<evidence type="ECO:0000313" key="5">
    <source>
        <dbReference type="Proteomes" id="UP000509510"/>
    </source>
</evidence>
<protein>
    <submittedName>
        <fullName evidence="4">Uncharacterized protein</fullName>
    </submittedName>
</protein>
<dbReference type="CDD" id="cd09917">
    <property type="entry name" value="F-box_SF"/>
    <property type="match status" value="1"/>
</dbReference>
<dbReference type="PROSITE" id="PS50297">
    <property type="entry name" value="ANK_REP_REGION"/>
    <property type="match status" value="1"/>
</dbReference>
<feature type="repeat" description="ANK" evidence="3">
    <location>
        <begin position="291"/>
        <end position="323"/>
    </location>
</feature>
<sequence>MANNQGREKSLEDAKHEEKVGFYLQGHRRETAGIWDLSAELIDMVANYLDDQTLCRFAATSKRHWEMLQSTCHQNALNGEGLIEEKMAALDRGDLIDVPMPLFNKAVANGNLCAVRSFLAHKVNPNSSYRYLPGARISISALYQAMELCNAIDMADLLLSYGANPSLGNLWTDELHLYRPFEPLRIPVWQAARNENSELVCLLLKYGAKIDPRHGVHEFIMNCNETVVSHMIDNGFDPFEPSNSGRDYMYFHDAAANKNGRGVFDLMASLSLSRPGRLDHLEQEINRCDGNGMTPLIMAIENDREDTVLALLEYGARPNILDQSFCPLTQHPLTRACIYNLETAVSALIRAGANINFREIYCFHAIHYAVKVSASMTEIILKAGADVRSVTGYGNTPLHIACMSEDSTFKEHFMPEDSNKYSKFMRRDVDLKIVELLLAWGAPVDAKNKTGLTPIDIARDHSVVAALKKSQSAG</sequence>
<dbReference type="Gene3D" id="1.25.40.20">
    <property type="entry name" value="Ankyrin repeat-containing domain"/>
    <property type="match status" value="3"/>
</dbReference>
<dbReference type="GeneID" id="55998162"/>
<dbReference type="EMBL" id="CP055903">
    <property type="protein sequence ID" value="QKX63512.1"/>
    <property type="molecule type" value="Genomic_DNA"/>
</dbReference>
<organism evidence="4 5">
    <name type="scientific">Talaromyces rugulosus</name>
    <name type="common">Penicillium rugulosum</name>
    <dbReference type="NCBI Taxonomy" id="121627"/>
    <lineage>
        <taxon>Eukaryota</taxon>
        <taxon>Fungi</taxon>
        <taxon>Dikarya</taxon>
        <taxon>Ascomycota</taxon>
        <taxon>Pezizomycotina</taxon>
        <taxon>Eurotiomycetes</taxon>
        <taxon>Eurotiomycetidae</taxon>
        <taxon>Eurotiales</taxon>
        <taxon>Trichocomaceae</taxon>
        <taxon>Talaromyces</taxon>
        <taxon>Talaromyces sect. Islandici</taxon>
    </lineage>
</organism>
<reference evidence="5" key="1">
    <citation type="submission" date="2020-06" db="EMBL/GenBank/DDBJ databases">
        <title>A chromosome-scale genome assembly of Talaromyces rugulosus W13939.</title>
        <authorList>
            <person name="Wang B."/>
            <person name="Guo L."/>
            <person name="Ye K."/>
            <person name="Wang L."/>
        </authorList>
    </citation>
    <scope>NUCLEOTIDE SEQUENCE [LARGE SCALE GENOMIC DNA]</scope>
    <source>
        <strain evidence="5">W13939</strain>
    </source>
</reference>
<dbReference type="InterPro" id="IPR002110">
    <property type="entry name" value="Ankyrin_rpt"/>
</dbReference>
<dbReference type="PANTHER" id="PTHR24198">
    <property type="entry name" value="ANKYRIN REPEAT AND PROTEIN KINASE DOMAIN-CONTAINING PROTEIN"/>
    <property type="match status" value="1"/>
</dbReference>
<dbReference type="InterPro" id="IPR036770">
    <property type="entry name" value="Ankyrin_rpt-contain_sf"/>
</dbReference>
<dbReference type="OrthoDB" id="539213at2759"/>
<name>A0A7H8RAS6_TALRU</name>
<dbReference type="RefSeq" id="XP_035349686.1">
    <property type="nucleotide sequence ID" value="XM_035493793.1"/>
</dbReference>
<keyword evidence="5" id="KW-1185">Reference proteome</keyword>
<evidence type="ECO:0000256" key="3">
    <source>
        <dbReference type="PROSITE-ProRule" id="PRU00023"/>
    </source>
</evidence>
<evidence type="ECO:0000256" key="2">
    <source>
        <dbReference type="ARBA" id="ARBA00023043"/>
    </source>
</evidence>
<accession>A0A7H8RAS6</accession>
<proteinExistence type="predicted"/>
<keyword evidence="1" id="KW-0677">Repeat</keyword>
<dbReference type="PROSITE" id="PS50088">
    <property type="entry name" value="ANK_REPEAT"/>
    <property type="match status" value="1"/>
</dbReference>
<dbReference type="SMART" id="SM00248">
    <property type="entry name" value="ANK"/>
    <property type="match status" value="6"/>
</dbReference>
<evidence type="ECO:0000256" key="1">
    <source>
        <dbReference type="ARBA" id="ARBA00022737"/>
    </source>
</evidence>
<dbReference type="AlphaFoldDB" id="A0A7H8RAS6"/>
<dbReference type="Pfam" id="PF12796">
    <property type="entry name" value="Ank_2"/>
    <property type="match status" value="1"/>
</dbReference>
<dbReference type="KEGG" id="trg:TRUGW13939_10683"/>
<evidence type="ECO:0000313" key="4">
    <source>
        <dbReference type="EMBL" id="QKX63512.1"/>
    </source>
</evidence>
<keyword evidence="2 3" id="KW-0040">ANK repeat</keyword>
<dbReference type="Proteomes" id="UP000509510">
    <property type="component" value="Chromosome VI"/>
</dbReference>
<dbReference type="SUPFAM" id="SSF48403">
    <property type="entry name" value="Ankyrin repeat"/>
    <property type="match status" value="1"/>
</dbReference>
<gene>
    <name evidence="4" type="ORF">TRUGW13939_10683</name>
</gene>
<dbReference type="PANTHER" id="PTHR24198:SF194">
    <property type="entry name" value="INVERSIN-A"/>
    <property type="match status" value="1"/>
</dbReference>